<dbReference type="Proteomes" id="UP000294933">
    <property type="component" value="Unassembled WGS sequence"/>
</dbReference>
<organism evidence="2 3">
    <name type="scientific">Rickenella mellea</name>
    <dbReference type="NCBI Taxonomy" id="50990"/>
    <lineage>
        <taxon>Eukaryota</taxon>
        <taxon>Fungi</taxon>
        <taxon>Dikarya</taxon>
        <taxon>Basidiomycota</taxon>
        <taxon>Agaricomycotina</taxon>
        <taxon>Agaricomycetes</taxon>
        <taxon>Hymenochaetales</taxon>
        <taxon>Rickenellaceae</taxon>
        <taxon>Rickenella</taxon>
    </lineage>
</organism>
<feature type="region of interest" description="Disordered" evidence="1">
    <location>
        <begin position="496"/>
        <end position="578"/>
    </location>
</feature>
<feature type="compositionally biased region" description="Polar residues" evidence="1">
    <location>
        <begin position="548"/>
        <end position="557"/>
    </location>
</feature>
<evidence type="ECO:0000256" key="1">
    <source>
        <dbReference type="SAM" id="MobiDB-lite"/>
    </source>
</evidence>
<dbReference type="VEuPathDB" id="FungiDB:BD410DRAFT_830428"/>
<gene>
    <name evidence="2" type="ORF">BD410DRAFT_830428</name>
</gene>
<accession>A0A4Y7PV54</accession>
<feature type="compositionally biased region" description="Basic residues" evidence="1">
    <location>
        <begin position="500"/>
        <end position="530"/>
    </location>
</feature>
<dbReference type="OrthoDB" id="3061861at2759"/>
<keyword evidence="3" id="KW-1185">Reference proteome</keyword>
<feature type="compositionally biased region" description="Basic residues" evidence="1">
    <location>
        <begin position="569"/>
        <end position="578"/>
    </location>
</feature>
<proteinExistence type="predicted"/>
<protein>
    <submittedName>
        <fullName evidence="2">Uncharacterized protein</fullName>
    </submittedName>
</protein>
<evidence type="ECO:0000313" key="2">
    <source>
        <dbReference type="EMBL" id="TDL19297.1"/>
    </source>
</evidence>
<sequence length="578" mass="64487">MPELWILRNFNYVTQKILNNFKGIDEEFLAYPILFPQCFNNHPATHAGATFGRMAVPSALPQEKDGILSALPSASSQCHHSGLSWRHLVGLEKQPVVVLHGPLDKKIIQKPLRLQYSPLYCAVRGKELVFINGDMIFLIHFKTQGHMVVVPTSDALTITAPGPVDFTAKGMTFELPSSVNGCNVDTHIRIMMAFIGKRRSFLFVDHQGFMTIRVARLPSNLSSHDLRPGSFIWPQLWGSDKGGDWMLERPLAKSGFERFIDRYKNSPLPIHEAIHRSQFAFNGFGRWMISDLLHLACLHPMQPSYSVMAFPENLSRLASKVVEMAEMYNPEASDSPGELRWHTAVESSAGPYAFNEYGFRSWKGAVLVYRNSEVTLKDDTMFKSGLLAEQFVLTGNGTAEYKGIPGKGHPSAPLRDIIKESAQQQVVYHWGGDAFTCICAATPDEWGIPKGEAVRDNADFSSLAFRNKPTLGPYSFQLFHTLRQGLKELEVRRGAPPKMRTGKVGRPAKSKTHAKAQKVHHIGSKAHKRLERAQKEDIAPEVTGRVLRSSTKRTSSMVDEEISGAGVGSRKKRKILAS</sequence>
<reference evidence="2 3" key="1">
    <citation type="submission" date="2018-06" db="EMBL/GenBank/DDBJ databases">
        <title>A transcriptomic atlas of mushroom development highlights an independent origin of complex multicellularity.</title>
        <authorList>
            <consortium name="DOE Joint Genome Institute"/>
            <person name="Krizsan K."/>
            <person name="Almasi E."/>
            <person name="Merenyi Z."/>
            <person name="Sahu N."/>
            <person name="Viragh M."/>
            <person name="Koszo T."/>
            <person name="Mondo S."/>
            <person name="Kiss B."/>
            <person name="Balint B."/>
            <person name="Kues U."/>
            <person name="Barry K."/>
            <person name="Hegedus J.C."/>
            <person name="Henrissat B."/>
            <person name="Johnson J."/>
            <person name="Lipzen A."/>
            <person name="Ohm R."/>
            <person name="Nagy I."/>
            <person name="Pangilinan J."/>
            <person name="Yan J."/>
            <person name="Xiong Y."/>
            <person name="Grigoriev I.V."/>
            <person name="Hibbett D.S."/>
            <person name="Nagy L.G."/>
        </authorList>
    </citation>
    <scope>NUCLEOTIDE SEQUENCE [LARGE SCALE GENOMIC DNA]</scope>
    <source>
        <strain evidence="2 3">SZMC22713</strain>
    </source>
</reference>
<dbReference type="AlphaFoldDB" id="A0A4Y7PV54"/>
<evidence type="ECO:0000313" key="3">
    <source>
        <dbReference type="Proteomes" id="UP000294933"/>
    </source>
</evidence>
<name>A0A4Y7PV54_9AGAM</name>
<dbReference type="EMBL" id="ML170198">
    <property type="protein sequence ID" value="TDL19297.1"/>
    <property type="molecule type" value="Genomic_DNA"/>
</dbReference>